<dbReference type="InterPro" id="IPR013187">
    <property type="entry name" value="F-box-assoc_dom_typ3"/>
</dbReference>
<dbReference type="EMBL" id="GEVM01021827">
    <property type="protein sequence ID" value="JAU84111.1"/>
    <property type="molecule type" value="Transcribed_RNA"/>
</dbReference>
<evidence type="ECO:0000256" key="1">
    <source>
        <dbReference type="SAM" id="MobiDB-lite"/>
    </source>
</evidence>
<gene>
    <name evidence="3" type="ORF">MP_TR24687_c0_g1_i1_g.71514</name>
</gene>
<dbReference type="PANTHER" id="PTHR31111:SF130">
    <property type="entry name" value="F-BOX ASSOCIATED UBIQUITINATION EFFECTOR FAMILY PROTEIN"/>
    <property type="match status" value="1"/>
</dbReference>
<evidence type="ECO:0000259" key="2">
    <source>
        <dbReference type="Pfam" id="PF08268"/>
    </source>
</evidence>
<feature type="domain" description="F-box associated beta-propeller type 3" evidence="2">
    <location>
        <begin position="63"/>
        <end position="370"/>
    </location>
</feature>
<dbReference type="InterPro" id="IPR017451">
    <property type="entry name" value="F-box-assoc_interact_dom"/>
</dbReference>
<protein>
    <submittedName>
        <fullName evidence="3">F-box protein</fullName>
    </submittedName>
</protein>
<dbReference type="Pfam" id="PF08268">
    <property type="entry name" value="FBA_3"/>
    <property type="match status" value="1"/>
</dbReference>
<feature type="region of interest" description="Disordered" evidence="1">
    <location>
        <begin position="1"/>
        <end position="27"/>
    </location>
</feature>
<evidence type="ECO:0000313" key="3">
    <source>
        <dbReference type="EMBL" id="JAU84111.1"/>
    </source>
</evidence>
<reference evidence="3" key="1">
    <citation type="submission" date="2016-07" db="EMBL/GenBank/DDBJ databases">
        <title>De novo transcriptome assembly of four accessions of the metal hyperaccumulator plant Noccaea caerulescens.</title>
        <authorList>
            <person name="Blande D."/>
            <person name="Halimaa P."/>
            <person name="Tervahauta A.I."/>
            <person name="Aarts M.G."/>
            <person name="Karenlampi S.O."/>
        </authorList>
    </citation>
    <scope>NUCLEOTIDE SEQUENCE</scope>
</reference>
<dbReference type="NCBIfam" id="TIGR01640">
    <property type="entry name" value="F_box_assoc_1"/>
    <property type="match status" value="1"/>
</dbReference>
<dbReference type="AlphaFoldDB" id="A0A1J3IUQ1"/>
<proteinExistence type="predicted"/>
<dbReference type="PANTHER" id="PTHR31111">
    <property type="entry name" value="BNAA05G37150D PROTEIN-RELATED"/>
    <property type="match status" value="1"/>
</dbReference>
<name>A0A1J3IUQ1_NOCCA</name>
<accession>A0A1J3IUQ1</accession>
<sequence>MKEVKVNSKRTMITGEDSDSDSDSDSSLPMDLLLDEIYPKLPVKSIARFRCVSKLCRSMPIRRLLFALQRVNDEFLIFSSPQPHQKKPSSSPLVASADFHMKICQHTWPVFRGLTSRLIYFSTARNGNQEPLIYNPITGEHESLPELSRYRKSYSFIGFDPIGKQFKLLFMAYPYCFEGGDHRVMTLGNGEKIWREVKCSLTHLPVTEGICIDGVLYYVGENNDIEKSCEIVCFDVRSEEFKFVSAKCFSVPHSTRLVNYKGKLGGIELTYDDDDAVVLTVRVLEDGERCEWSEYVYTLPENEVFVTNVFVVGMTGAGEIVLSDRFTAKPFYVFYFDPERNTLQAVEVRGVGEYSEAFESECSVYAFVDYEVDPKFIT</sequence>
<organism evidence="3">
    <name type="scientific">Noccaea caerulescens</name>
    <name type="common">Alpine penny-cress</name>
    <name type="synonym">Thlaspi caerulescens</name>
    <dbReference type="NCBI Taxonomy" id="107243"/>
    <lineage>
        <taxon>Eukaryota</taxon>
        <taxon>Viridiplantae</taxon>
        <taxon>Streptophyta</taxon>
        <taxon>Embryophyta</taxon>
        <taxon>Tracheophyta</taxon>
        <taxon>Spermatophyta</taxon>
        <taxon>Magnoliopsida</taxon>
        <taxon>eudicotyledons</taxon>
        <taxon>Gunneridae</taxon>
        <taxon>Pentapetalae</taxon>
        <taxon>rosids</taxon>
        <taxon>malvids</taxon>
        <taxon>Brassicales</taxon>
        <taxon>Brassicaceae</taxon>
        <taxon>Coluteocarpeae</taxon>
        <taxon>Noccaea</taxon>
    </lineage>
</organism>